<dbReference type="AlphaFoldDB" id="V5I5S0"/>
<organism evidence="2">
    <name type="scientific">Ixodes ricinus</name>
    <name type="common">Common tick</name>
    <name type="synonym">Acarus ricinus</name>
    <dbReference type="NCBI Taxonomy" id="34613"/>
    <lineage>
        <taxon>Eukaryota</taxon>
        <taxon>Metazoa</taxon>
        <taxon>Ecdysozoa</taxon>
        <taxon>Arthropoda</taxon>
        <taxon>Chelicerata</taxon>
        <taxon>Arachnida</taxon>
        <taxon>Acari</taxon>
        <taxon>Parasitiformes</taxon>
        <taxon>Ixodida</taxon>
        <taxon>Ixodoidea</taxon>
        <taxon>Ixodidae</taxon>
        <taxon>Ixodinae</taxon>
        <taxon>Ixodes</taxon>
    </lineage>
</organism>
<feature type="region of interest" description="Disordered" evidence="1">
    <location>
        <begin position="279"/>
        <end position="309"/>
    </location>
</feature>
<accession>V5I5S0</accession>
<feature type="non-terminal residue" evidence="2">
    <location>
        <position position="1"/>
    </location>
</feature>
<protein>
    <recommendedName>
        <fullName evidence="3">MULE transposase domain-containing protein</fullName>
    </recommendedName>
</protein>
<dbReference type="EMBL" id="GANP01000100">
    <property type="protein sequence ID" value="JAB84368.1"/>
    <property type="molecule type" value="mRNA"/>
</dbReference>
<name>V5I5S0_IXORI</name>
<evidence type="ECO:0000256" key="1">
    <source>
        <dbReference type="SAM" id="MobiDB-lite"/>
    </source>
</evidence>
<proteinExistence type="evidence at transcript level"/>
<feature type="compositionally biased region" description="Basic residues" evidence="1">
    <location>
        <begin position="300"/>
        <end position="309"/>
    </location>
</feature>
<reference evidence="2" key="1">
    <citation type="journal article" date="2015" name="Sci. Rep.">
        <title>Tissue- and time-dependent transcription in Ixodes ricinus salivary glands and midguts when blood feeding on the vertebrate host.</title>
        <authorList>
            <person name="Kotsyfakis M."/>
            <person name="Schwarz A."/>
            <person name="Erhart J."/>
            <person name="Ribeiro J.M."/>
        </authorList>
    </citation>
    <scope>NUCLEOTIDE SEQUENCE</scope>
    <source>
        <tissue evidence="2">Salivary gland and midgut</tissue>
    </source>
</reference>
<evidence type="ECO:0000313" key="2">
    <source>
        <dbReference type="EMBL" id="JAB84368.1"/>
    </source>
</evidence>
<evidence type="ECO:0008006" key="3">
    <source>
        <dbReference type="Google" id="ProtNLM"/>
    </source>
</evidence>
<sequence length="309" mass="34868">LCPPFIVVDFEMAAMNAIRRVFPATVLKGCLFHFTQCLYRKIQKAQLQTRYAEDPDFSIKMRMLFALAFLPAHQIRAVSIVKKNRRSSARMVQAAHALTSCSSQSAGVAVACCWLTSTFVIAQMRWLCPLGINCLQAYEAIRPLMPPEATKVLKHLEKNFILGKLRTLGPVHMRMPPLFPPQVWSVADLVDAGQPRNTNHVEAWHRRFKSVVGVSHPGVFRLIDALRREQKETELAAESLLRGQAPPPPGRARQKREEALLKLVEQRPMMTVHNFLKGVAHHPDGSTKSLAAHHEEPCRSQHRTRSITV</sequence>